<gene>
    <name evidence="2" type="ORF">IV203_022782</name>
</gene>
<protein>
    <submittedName>
        <fullName evidence="2">Tetratricopeptide repeat protein</fullName>
    </submittedName>
</protein>
<comment type="caution">
    <text evidence="2">The sequence shown here is derived from an EMBL/GenBank/DDBJ whole genome shotgun (WGS) entry which is preliminary data.</text>
</comment>
<organism evidence="2 3">
    <name type="scientific">Nitzschia inconspicua</name>
    <dbReference type="NCBI Taxonomy" id="303405"/>
    <lineage>
        <taxon>Eukaryota</taxon>
        <taxon>Sar</taxon>
        <taxon>Stramenopiles</taxon>
        <taxon>Ochrophyta</taxon>
        <taxon>Bacillariophyta</taxon>
        <taxon>Bacillariophyceae</taxon>
        <taxon>Bacillariophycidae</taxon>
        <taxon>Bacillariales</taxon>
        <taxon>Bacillariaceae</taxon>
        <taxon>Nitzschia</taxon>
    </lineage>
</organism>
<feature type="region of interest" description="Disordered" evidence="1">
    <location>
        <begin position="183"/>
        <end position="207"/>
    </location>
</feature>
<dbReference type="EMBL" id="JAGRRH010000093">
    <property type="protein sequence ID" value="KAG7337167.1"/>
    <property type="molecule type" value="Genomic_DNA"/>
</dbReference>
<feature type="region of interest" description="Disordered" evidence="1">
    <location>
        <begin position="236"/>
        <end position="255"/>
    </location>
</feature>
<feature type="compositionally biased region" description="Polar residues" evidence="1">
    <location>
        <begin position="184"/>
        <end position="207"/>
    </location>
</feature>
<reference evidence="2" key="2">
    <citation type="submission" date="2021-04" db="EMBL/GenBank/DDBJ databases">
        <authorList>
            <person name="Podell S."/>
        </authorList>
    </citation>
    <scope>NUCLEOTIDE SEQUENCE</scope>
    <source>
        <strain evidence="2">Hildebrandi</strain>
    </source>
</reference>
<proteinExistence type="predicted"/>
<sequence length="321" mass="35290">MSTSAPVSSSSSSSSSSSHKTTSATTTTTTTTTTSTMQYASNLCSQGRSAWQQQRYVEALEHFGTAVRLLESSLGGYHPLVAKTYYWIGFIYKHSLTNTTTTTTSSTTTTTSDNSTTSSTAAVDVQYLLLALAAFTKNVSINQDGGVVPNKAIQEAKQAIQWVIRAIQERYNNNNNMNNMNNNPSIQEETTNVTLSSTDPDTSFSNSSQKSIYLTTTTWQQYQTYQQLVLGTKLSHGHNEKNDATDNNNNNNDTTTDDGLYLTALEDSIRLEAKGDTLLRQYQYGTALELYQASMDSFPDPHHAALWGNVPFVIISCIYKN</sequence>
<keyword evidence="3" id="KW-1185">Reference proteome</keyword>
<feature type="region of interest" description="Disordered" evidence="1">
    <location>
        <begin position="1"/>
        <end position="31"/>
    </location>
</feature>
<dbReference type="AlphaFoldDB" id="A0A9K3P7Q9"/>
<accession>A0A9K3P7Q9</accession>
<evidence type="ECO:0000313" key="2">
    <source>
        <dbReference type="EMBL" id="KAG7337167.1"/>
    </source>
</evidence>
<reference evidence="2" key="1">
    <citation type="journal article" date="2021" name="Sci. Rep.">
        <title>Diploid genomic architecture of Nitzschia inconspicua, an elite biomass production diatom.</title>
        <authorList>
            <person name="Oliver A."/>
            <person name="Podell S."/>
            <person name="Pinowska A."/>
            <person name="Traller J.C."/>
            <person name="Smith S.R."/>
            <person name="McClure R."/>
            <person name="Beliaev A."/>
            <person name="Bohutskyi P."/>
            <person name="Hill E.A."/>
            <person name="Rabines A."/>
            <person name="Zheng H."/>
            <person name="Allen L.Z."/>
            <person name="Kuo A."/>
            <person name="Grigoriev I.V."/>
            <person name="Allen A.E."/>
            <person name="Hazlebeck D."/>
            <person name="Allen E.E."/>
        </authorList>
    </citation>
    <scope>NUCLEOTIDE SEQUENCE</scope>
    <source>
        <strain evidence="2">Hildebrandi</strain>
    </source>
</reference>
<feature type="compositionally biased region" description="Low complexity" evidence="1">
    <location>
        <begin position="245"/>
        <end position="255"/>
    </location>
</feature>
<name>A0A9K3P7Q9_9STRA</name>
<evidence type="ECO:0000313" key="3">
    <source>
        <dbReference type="Proteomes" id="UP000693970"/>
    </source>
</evidence>
<dbReference type="Proteomes" id="UP000693970">
    <property type="component" value="Unassembled WGS sequence"/>
</dbReference>
<evidence type="ECO:0000256" key="1">
    <source>
        <dbReference type="SAM" id="MobiDB-lite"/>
    </source>
</evidence>